<feature type="active site" description="Proton acceptor" evidence="9">
    <location>
        <position position="164"/>
    </location>
</feature>
<dbReference type="UniPathway" id="UPA00109">
    <property type="reaction ID" value="UER00189"/>
</dbReference>
<dbReference type="OrthoDB" id="9809429at2"/>
<evidence type="ECO:0000256" key="10">
    <source>
        <dbReference type="RuleBase" id="RU363013"/>
    </source>
</evidence>
<comment type="function">
    <text evidence="9">Involved in the gluconeogenesis. Catalyzes stereospecifically the conversion of dihydroxyacetone phosphate (DHAP) to D-glyceraldehyde-3-phosphate (G3P).</text>
</comment>
<reference evidence="11 12" key="1">
    <citation type="journal article" date="2013" name="Genome Biol. Evol.">
        <title>Complete genomes of two dipteran-associated spiroplasmas provided insights into the origin, dynamics, and impacts of viral invasion in spiroplasma.</title>
        <authorList>
            <person name="Ku C."/>
            <person name="Lo W.S."/>
            <person name="Chen L.L."/>
            <person name="Kuo C.H."/>
        </authorList>
    </citation>
    <scope>NUCLEOTIDE SEQUENCE [LARGE SCALE GENOMIC DNA]</scope>
    <source>
        <strain evidence="11">EA-1</strain>
    </source>
</reference>
<comment type="subunit">
    <text evidence="9 10">Homodimer.</text>
</comment>
<keyword evidence="6 9" id="KW-0963">Cytoplasm</keyword>
<dbReference type="InterPro" id="IPR013785">
    <property type="entry name" value="Aldolase_TIM"/>
</dbReference>
<evidence type="ECO:0000256" key="7">
    <source>
        <dbReference type="ARBA" id="ARBA00023152"/>
    </source>
</evidence>
<proteinExistence type="inferred from homology"/>
<dbReference type="GO" id="GO:0019563">
    <property type="term" value="P:glycerol catabolic process"/>
    <property type="evidence" value="ECO:0007669"/>
    <property type="project" value="TreeGrafter"/>
</dbReference>
<evidence type="ECO:0000256" key="2">
    <source>
        <dbReference type="ARBA" id="ARBA00007422"/>
    </source>
</evidence>
<organism evidence="11 12">
    <name type="scientific">Spiroplasma syrphidicola EA-1</name>
    <dbReference type="NCBI Taxonomy" id="1276229"/>
    <lineage>
        <taxon>Bacteria</taxon>
        <taxon>Bacillati</taxon>
        <taxon>Mycoplasmatota</taxon>
        <taxon>Mollicutes</taxon>
        <taxon>Entomoplasmatales</taxon>
        <taxon>Spiroplasmataceae</taxon>
        <taxon>Spiroplasma</taxon>
    </lineage>
</organism>
<dbReference type="PROSITE" id="PS00171">
    <property type="entry name" value="TIM_1"/>
    <property type="match status" value="1"/>
</dbReference>
<feature type="binding site" evidence="9">
    <location>
        <begin position="9"/>
        <end position="11"/>
    </location>
    <ligand>
        <name>substrate</name>
    </ligand>
</feature>
<dbReference type="HOGENOM" id="CLU_024251_2_3_14"/>
<dbReference type="InterPro" id="IPR035990">
    <property type="entry name" value="TIM_sf"/>
</dbReference>
<comment type="pathway">
    <text evidence="1 9 10">Carbohydrate degradation; glycolysis; D-glyceraldehyde 3-phosphate from glycerone phosphate: step 1/1.</text>
</comment>
<dbReference type="GO" id="GO:0006096">
    <property type="term" value="P:glycolytic process"/>
    <property type="evidence" value="ECO:0007669"/>
    <property type="project" value="UniProtKB-UniRule"/>
</dbReference>
<dbReference type="InterPro" id="IPR022896">
    <property type="entry name" value="TrioseP_Isoase_bac/euk"/>
</dbReference>
<dbReference type="Proteomes" id="UP000013963">
    <property type="component" value="Chromosome"/>
</dbReference>
<comment type="pathway">
    <text evidence="9 10">Carbohydrate biosynthesis; gluconeogenesis.</text>
</comment>
<gene>
    <name evidence="9 11" type="primary">tpiA</name>
    <name evidence="11" type="ORF">SSYRP_v1c01510</name>
</gene>
<dbReference type="HAMAP" id="MF_00147_B">
    <property type="entry name" value="TIM_B"/>
    <property type="match status" value="1"/>
</dbReference>
<evidence type="ECO:0000256" key="3">
    <source>
        <dbReference type="ARBA" id="ARBA00011940"/>
    </source>
</evidence>
<comment type="similarity">
    <text evidence="2 9 10">Belongs to the triosephosphate isomerase family.</text>
</comment>
<dbReference type="RefSeq" id="WP_016340407.1">
    <property type="nucleotide sequence ID" value="NC_021284.1"/>
</dbReference>
<feature type="active site" description="Electrophile" evidence="9">
    <location>
        <position position="92"/>
    </location>
</feature>
<evidence type="ECO:0000256" key="4">
    <source>
        <dbReference type="ARBA" id="ARBA00019397"/>
    </source>
</evidence>
<dbReference type="GO" id="GO:0005829">
    <property type="term" value="C:cytosol"/>
    <property type="evidence" value="ECO:0007669"/>
    <property type="project" value="TreeGrafter"/>
</dbReference>
<dbReference type="InterPro" id="IPR000652">
    <property type="entry name" value="Triosephosphate_isomerase"/>
</dbReference>
<dbReference type="GO" id="GO:0004807">
    <property type="term" value="F:triose-phosphate isomerase activity"/>
    <property type="evidence" value="ECO:0007669"/>
    <property type="project" value="UniProtKB-UniRule"/>
</dbReference>
<dbReference type="KEGG" id="ssyr:SSYRP_v1c01510"/>
<evidence type="ECO:0000256" key="6">
    <source>
        <dbReference type="ARBA" id="ARBA00022490"/>
    </source>
</evidence>
<keyword evidence="5 9" id="KW-0312">Gluconeogenesis</keyword>
<accession>R4U2Z0</accession>
<dbReference type="PATRIC" id="fig|1276229.3.peg.151"/>
<comment type="catalytic activity">
    <reaction evidence="9 10">
        <text>D-glyceraldehyde 3-phosphate = dihydroxyacetone phosphate</text>
        <dbReference type="Rhea" id="RHEA:18585"/>
        <dbReference type="ChEBI" id="CHEBI:57642"/>
        <dbReference type="ChEBI" id="CHEBI:59776"/>
        <dbReference type="EC" id="5.3.1.1"/>
    </reaction>
</comment>
<evidence type="ECO:0000256" key="5">
    <source>
        <dbReference type="ARBA" id="ARBA00022432"/>
    </source>
</evidence>
<dbReference type="UniPathway" id="UPA00138"/>
<sequence length="245" mass="26603">MRKPIIIGNWKMFKTSDETVSFLNAVDGACQQLEVEAGVAVPFVNLGLAKQHAKNLIIAAQNCHFEDQGAFTGEISVDMLQDLGITHVVIGHSERREMFNETDETVNKKMLKLLAKGLTPILCCGESLGQYENNETAMVVKTQIQKAFKGVNLEDAKTVIIAYEPIWAIGTGKTATAQIAQDVCAIIRQEIANIYDEVVANTIRIQYGGSVKPENIKELLAQPDIDGALVGGASLDPTSFLGLVK</sequence>
<evidence type="ECO:0000256" key="1">
    <source>
        <dbReference type="ARBA" id="ARBA00004680"/>
    </source>
</evidence>
<comment type="subcellular location">
    <subcellularLocation>
        <location evidence="9 10">Cytoplasm</location>
    </subcellularLocation>
</comment>
<keyword evidence="7 9" id="KW-0324">Glycolysis</keyword>
<dbReference type="PANTHER" id="PTHR21139:SF42">
    <property type="entry name" value="TRIOSEPHOSPHATE ISOMERASE"/>
    <property type="match status" value="1"/>
</dbReference>
<protein>
    <recommendedName>
        <fullName evidence="4 9">Triosephosphate isomerase</fullName>
        <shortName evidence="9">TIM</shortName>
        <shortName evidence="9">TPI</shortName>
        <ecNumber evidence="3 9">5.3.1.1</ecNumber>
    </recommendedName>
    <alternativeName>
        <fullName evidence="9">Triose-phosphate isomerase</fullName>
    </alternativeName>
</protein>
<dbReference type="FunFam" id="3.20.20.70:FF:000016">
    <property type="entry name" value="Triosephosphate isomerase"/>
    <property type="match status" value="1"/>
</dbReference>
<dbReference type="NCBIfam" id="TIGR00419">
    <property type="entry name" value="tim"/>
    <property type="match status" value="1"/>
</dbReference>
<evidence type="ECO:0000256" key="9">
    <source>
        <dbReference type="HAMAP-Rule" id="MF_00147"/>
    </source>
</evidence>
<dbReference type="PROSITE" id="PS51440">
    <property type="entry name" value="TIM_2"/>
    <property type="match status" value="1"/>
</dbReference>
<dbReference type="Gene3D" id="3.20.20.70">
    <property type="entry name" value="Aldolase class I"/>
    <property type="match status" value="1"/>
</dbReference>
<dbReference type="EC" id="5.3.1.1" evidence="3 9"/>
<dbReference type="InterPro" id="IPR020861">
    <property type="entry name" value="Triosephosphate_isomerase_AS"/>
</dbReference>
<evidence type="ECO:0000256" key="8">
    <source>
        <dbReference type="ARBA" id="ARBA00023235"/>
    </source>
</evidence>
<name>R4U2Z0_9MOLU</name>
<dbReference type="eggNOG" id="COG0149">
    <property type="taxonomic scope" value="Bacteria"/>
</dbReference>
<evidence type="ECO:0000313" key="11">
    <source>
        <dbReference type="EMBL" id="AGM25747.1"/>
    </source>
</evidence>
<feature type="binding site" evidence="9">
    <location>
        <position position="210"/>
    </location>
    <ligand>
        <name>substrate</name>
    </ligand>
</feature>
<feature type="binding site" evidence="9">
    <location>
        <begin position="231"/>
        <end position="232"/>
    </location>
    <ligand>
        <name>substrate</name>
    </ligand>
</feature>
<dbReference type="Pfam" id="PF00121">
    <property type="entry name" value="TIM"/>
    <property type="match status" value="1"/>
</dbReference>
<dbReference type="STRING" id="1276229.SSYRP_v1c01510"/>
<dbReference type="CDD" id="cd00311">
    <property type="entry name" value="TIM"/>
    <property type="match status" value="1"/>
</dbReference>
<evidence type="ECO:0000313" key="12">
    <source>
        <dbReference type="Proteomes" id="UP000013963"/>
    </source>
</evidence>
<dbReference type="AlphaFoldDB" id="R4U2Z0"/>
<keyword evidence="8 9" id="KW-0413">Isomerase</keyword>
<dbReference type="SUPFAM" id="SSF51351">
    <property type="entry name" value="Triosephosphate isomerase (TIM)"/>
    <property type="match status" value="1"/>
</dbReference>
<feature type="binding site" evidence="9">
    <location>
        <position position="170"/>
    </location>
    <ligand>
        <name>substrate</name>
    </ligand>
</feature>
<dbReference type="EMBL" id="CP005078">
    <property type="protein sequence ID" value="AGM25747.1"/>
    <property type="molecule type" value="Genomic_DNA"/>
</dbReference>
<keyword evidence="12" id="KW-1185">Reference proteome</keyword>
<dbReference type="GO" id="GO:0046166">
    <property type="term" value="P:glyceraldehyde-3-phosphate biosynthetic process"/>
    <property type="evidence" value="ECO:0007669"/>
    <property type="project" value="TreeGrafter"/>
</dbReference>
<dbReference type="GO" id="GO:0006094">
    <property type="term" value="P:gluconeogenesis"/>
    <property type="evidence" value="ECO:0007669"/>
    <property type="project" value="UniProtKB-UniRule"/>
</dbReference>
<dbReference type="PANTHER" id="PTHR21139">
    <property type="entry name" value="TRIOSEPHOSPHATE ISOMERASE"/>
    <property type="match status" value="1"/>
</dbReference>